<protein>
    <submittedName>
        <fullName evidence="6">Peptidase S8</fullName>
    </submittedName>
</protein>
<organism evidence="6 7">
    <name type="scientific">Marmoricola endophyticus</name>
    <dbReference type="NCBI Taxonomy" id="2040280"/>
    <lineage>
        <taxon>Bacteria</taxon>
        <taxon>Bacillati</taxon>
        <taxon>Actinomycetota</taxon>
        <taxon>Actinomycetes</taxon>
        <taxon>Propionibacteriales</taxon>
        <taxon>Nocardioidaceae</taxon>
        <taxon>Marmoricola</taxon>
    </lineage>
</organism>
<evidence type="ECO:0000313" key="6">
    <source>
        <dbReference type="EMBL" id="GGF53413.1"/>
    </source>
</evidence>
<evidence type="ECO:0000256" key="4">
    <source>
        <dbReference type="SAM" id="SignalP"/>
    </source>
</evidence>
<dbReference type="GO" id="GO:0004252">
    <property type="term" value="F:serine-type endopeptidase activity"/>
    <property type="evidence" value="ECO:0007669"/>
    <property type="project" value="InterPro"/>
</dbReference>
<sequence length="411" mass="40416">MTRKILAAAAAAGAAAILTAVAPAGPATAAPAPAATQAAQVQQQVTGKHAERLCAHAAKKTVASCYAEVLVNDSTDLAPRAAAPVSSAKTPAQIQSAYKLTGKKSGGRTVAIVDAYGYPNLERDLGVFRSQYGLSSCTKANGCLKVVNQTGGTSLPSTDVGWAGEQALDVDAVSAACPDCKIVVVQANSSSITDLGKATQTAAKQSGVAAISNSYGGGDLSDSQFGTYYNHPGIAVTASTGDDGYQGASYPASSSYVTAVGGTSLSASSSSRGWTESAWSGAGSGCSSSNAALSAASSYDTGCSKRAMADVSAAADPSAGGLSVYYPTSASSSTWGQIGGTSESAPIVAAVYALSGNTSGYANAKPYATPSGLFDVTTGSNGSCSPVQRCSAGSGYDGPTGLGTPNGTSAF</sequence>
<keyword evidence="7" id="KW-1185">Reference proteome</keyword>
<keyword evidence="2" id="KW-0378">Hydrolase</keyword>
<evidence type="ECO:0000256" key="3">
    <source>
        <dbReference type="ARBA" id="ARBA00022825"/>
    </source>
</evidence>
<dbReference type="PROSITE" id="PS51695">
    <property type="entry name" value="SEDOLISIN"/>
    <property type="match status" value="1"/>
</dbReference>
<evidence type="ECO:0000313" key="7">
    <source>
        <dbReference type="Proteomes" id="UP000649179"/>
    </source>
</evidence>
<dbReference type="PANTHER" id="PTHR14218:SF15">
    <property type="entry name" value="TRIPEPTIDYL-PEPTIDASE 1"/>
    <property type="match status" value="1"/>
</dbReference>
<keyword evidence="4" id="KW-0732">Signal</keyword>
<feature type="chain" id="PRO_5037641181" evidence="4">
    <location>
        <begin position="30"/>
        <end position="411"/>
    </location>
</feature>
<evidence type="ECO:0000256" key="1">
    <source>
        <dbReference type="ARBA" id="ARBA00022670"/>
    </source>
</evidence>
<dbReference type="PANTHER" id="PTHR14218">
    <property type="entry name" value="PROTEASE S8 TRIPEPTIDYL PEPTIDASE I CLN2"/>
    <property type="match status" value="1"/>
</dbReference>
<dbReference type="RefSeq" id="WP_229660883.1">
    <property type="nucleotide sequence ID" value="NZ_BMKQ01000001.1"/>
</dbReference>
<dbReference type="Proteomes" id="UP000649179">
    <property type="component" value="Unassembled WGS sequence"/>
</dbReference>
<keyword evidence="1" id="KW-0645">Protease</keyword>
<feature type="domain" description="Peptidase S53" evidence="5">
    <location>
        <begin position="88"/>
        <end position="411"/>
    </location>
</feature>
<dbReference type="InterPro" id="IPR050819">
    <property type="entry name" value="Tripeptidyl-peptidase_I"/>
</dbReference>
<reference evidence="6" key="2">
    <citation type="submission" date="2020-09" db="EMBL/GenBank/DDBJ databases">
        <authorList>
            <person name="Sun Q."/>
            <person name="Zhou Y."/>
        </authorList>
    </citation>
    <scope>NUCLEOTIDE SEQUENCE</scope>
    <source>
        <strain evidence="6">CGMCC 1.16067</strain>
    </source>
</reference>
<dbReference type="InterPro" id="IPR023828">
    <property type="entry name" value="Peptidase_S8_Ser-AS"/>
</dbReference>
<dbReference type="GO" id="GO:0008240">
    <property type="term" value="F:tripeptidyl-peptidase activity"/>
    <property type="evidence" value="ECO:0007669"/>
    <property type="project" value="TreeGrafter"/>
</dbReference>
<dbReference type="AlphaFoldDB" id="A0A917BQ07"/>
<keyword evidence="3" id="KW-0720">Serine protease</keyword>
<dbReference type="SUPFAM" id="SSF52743">
    <property type="entry name" value="Subtilisin-like"/>
    <property type="match status" value="1"/>
</dbReference>
<dbReference type="InterPro" id="IPR030400">
    <property type="entry name" value="Sedolisin_dom"/>
</dbReference>
<comment type="caution">
    <text evidence="6">The sequence shown here is derived from an EMBL/GenBank/DDBJ whole genome shotgun (WGS) entry which is preliminary data.</text>
</comment>
<name>A0A917BQ07_9ACTN</name>
<evidence type="ECO:0000256" key="2">
    <source>
        <dbReference type="ARBA" id="ARBA00022801"/>
    </source>
</evidence>
<dbReference type="GO" id="GO:0006508">
    <property type="term" value="P:proteolysis"/>
    <property type="evidence" value="ECO:0007669"/>
    <property type="project" value="UniProtKB-KW"/>
</dbReference>
<dbReference type="InterPro" id="IPR036852">
    <property type="entry name" value="Peptidase_S8/S53_dom_sf"/>
</dbReference>
<dbReference type="EMBL" id="BMKQ01000001">
    <property type="protein sequence ID" value="GGF53413.1"/>
    <property type="molecule type" value="Genomic_DNA"/>
</dbReference>
<evidence type="ECO:0000259" key="5">
    <source>
        <dbReference type="PROSITE" id="PS51695"/>
    </source>
</evidence>
<reference evidence="6" key="1">
    <citation type="journal article" date="2014" name="Int. J. Syst. Evol. Microbiol.">
        <title>Complete genome sequence of Corynebacterium casei LMG S-19264T (=DSM 44701T), isolated from a smear-ripened cheese.</title>
        <authorList>
            <consortium name="US DOE Joint Genome Institute (JGI-PGF)"/>
            <person name="Walter F."/>
            <person name="Albersmeier A."/>
            <person name="Kalinowski J."/>
            <person name="Ruckert C."/>
        </authorList>
    </citation>
    <scope>NUCLEOTIDE SEQUENCE</scope>
    <source>
        <strain evidence="6">CGMCC 1.16067</strain>
    </source>
</reference>
<accession>A0A917BQ07</accession>
<feature type="signal peptide" evidence="4">
    <location>
        <begin position="1"/>
        <end position="29"/>
    </location>
</feature>
<proteinExistence type="predicted"/>
<dbReference type="PROSITE" id="PS00138">
    <property type="entry name" value="SUBTILASE_SER"/>
    <property type="match status" value="1"/>
</dbReference>
<gene>
    <name evidence="6" type="ORF">GCM10011519_29160</name>
</gene>
<dbReference type="Gene3D" id="3.40.50.200">
    <property type="entry name" value="Peptidase S8/S53 domain"/>
    <property type="match status" value="1"/>
</dbReference>